<dbReference type="Proteomes" id="UP000240400">
    <property type="component" value="Unassembled WGS sequence"/>
</dbReference>
<name>A0A2T4RYI9_9STAP</name>
<feature type="region of interest" description="Disordered" evidence="1">
    <location>
        <begin position="67"/>
        <end position="105"/>
    </location>
</feature>
<protein>
    <submittedName>
        <fullName evidence="2">Uncharacterized protein</fullName>
    </submittedName>
</protein>
<evidence type="ECO:0000256" key="1">
    <source>
        <dbReference type="SAM" id="MobiDB-lite"/>
    </source>
</evidence>
<feature type="compositionally biased region" description="Low complexity" evidence="1">
    <location>
        <begin position="22"/>
        <end position="38"/>
    </location>
</feature>
<comment type="caution">
    <text evidence="2">The sequence shown here is derived from an EMBL/GenBank/DDBJ whole genome shotgun (WGS) entry which is preliminary data.</text>
</comment>
<feature type="compositionally biased region" description="Basic and acidic residues" evidence="1">
    <location>
        <begin position="67"/>
        <end position="89"/>
    </location>
</feature>
<evidence type="ECO:0000313" key="2">
    <source>
        <dbReference type="EMBL" id="PTK36008.1"/>
    </source>
</evidence>
<feature type="non-terminal residue" evidence="2">
    <location>
        <position position="1"/>
    </location>
</feature>
<evidence type="ECO:0000313" key="3">
    <source>
        <dbReference type="Proteomes" id="UP000240400"/>
    </source>
</evidence>
<gene>
    <name evidence="2" type="ORF">BUZ61_19120</name>
</gene>
<feature type="non-terminal residue" evidence="2">
    <location>
        <position position="136"/>
    </location>
</feature>
<feature type="compositionally biased region" description="Polar residues" evidence="1">
    <location>
        <begin position="90"/>
        <end position="102"/>
    </location>
</feature>
<sequence length="136" mass="15095">TTQGTEDTAVSDRLEKVREDLNQASQQAQSSDSNPSSQVADAQLNQEKANQSIDAFISDLEALSHKVDNGKLNDGEADRSDNEETKANEENTQASQALSTLRQDIDRVTTARETTKHDLNQYVQNKEANMQKSENR</sequence>
<organism evidence="2 3">
    <name type="scientific">Staphylococcus nepalensis</name>
    <dbReference type="NCBI Taxonomy" id="214473"/>
    <lineage>
        <taxon>Bacteria</taxon>
        <taxon>Bacillati</taxon>
        <taxon>Bacillota</taxon>
        <taxon>Bacilli</taxon>
        <taxon>Bacillales</taxon>
        <taxon>Staphylococcaceae</taxon>
        <taxon>Staphylococcus</taxon>
    </lineage>
</organism>
<feature type="region of interest" description="Disordered" evidence="1">
    <location>
        <begin position="22"/>
        <end position="47"/>
    </location>
</feature>
<dbReference type="AlphaFoldDB" id="A0A2T4RYI9"/>
<proteinExistence type="predicted"/>
<reference evidence="2 3" key="1">
    <citation type="journal article" date="2016" name="Front. Microbiol.">
        <title>Comprehensive Phylogenetic Analysis of Bovine Non-aureus Staphylococci Species Based on Whole-Genome Sequencing.</title>
        <authorList>
            <person name="Naushad S."/>
            <person name="Barkema H.W."/>
            <person name="Luby C."/>
            <person name="Condas L.A."/>
            <person name="Nobrega D.B."/>
            <person name="Carson D.A."/>
            <person name="De Buck J."/>
        </authorList>
    </citation>
    <scope>NUCLEOTIDE SEQUENCE [LARGE SCALE GENOMIC DNA]</scope>
    <source>
        <strain evidence="2 3">SNUC 4337</strain>
    </source>
</reference>
<dbReference type="EMBL" id="PZHR01001120">
    <property type="protein sequence ID" value="PTK36008.1"/>
    <property type="molecule type" value="Genomic_DNA"/>
</dbReference>
<accession>A0A2T4RYI9</accession>